<gene>
    <name evidence="2" type="ORF">QTH91_13935</name>
</gene>
<dbReference type="EMBL" id="JASZYV010000003">
    <property type="protein sequence ID" value="MDM0045589.1"/>
    <property type="molecule type" value="Genomic_DNA"/>
</dbReference>
<name>A0ABT7NCC1_9BURK</name>
<feature type="compositionally biased region" description="Basic and acidic residues" evidence="1">
    <location>
        <begin position="66"/>
        <end position="80"/>
    </location>
</feature>
<sequence>MTTLRSLALPVDSLDESRADAEARFASHVTARLDTGTRELPHDIAERLRASRERALAARRRTALPHPKEATGARAERDAATRGTPWGTRIASALPLVALVVGLVAIKVVQDDRRADELAEVDSALLSSELPPAAYTDPGFAQFLKTNADAPVR</sequence>
<proteinExistence type="predicted"/>
<keyword evidence="3" id="KW-1185">Reference proteome</keyword>
<comment type="caution">
    <text evidence="2">The sequence shown here is derived from an EMBL/GenBank/DDBJ whole genome shotgun (WGS) entry which is preliminary data.</text>
</comment>
<protein>
    <submittedName>
        <fullName evidence="2">DUF3619 family protein</fullName>
    </submittedName>
</protein>
<reference evidence="2" key="1">
    <citation type="submission" date="2023-06" db="EMBL/GenBank/DDBJ databases">
        <authorList>
            <person name="Jiang Y."/>
            <person name="Liu Q."/>
        </authorList>
    </citation>
    <scope>NUCLEOTIDE SEQUENCE</scope>
    <source>
        <strain evidence="2">CGMCC 1.12089</strain>
    </source>
</reference>
<evidence type="ECO:0000256" key="1">
    <source>
        <dbReference type="SAM" id="MobiDB-lite"/>
    </source>
</evidence>
<dbReference type="InterPro" id="IPR022064">
    <property type="entry name" value="DUF3619"/>
</dbReference>
<dbReference type="Proteomes" id="UP001174908">
    <property type="component" value="Unassembled WGS sequence"/>
</dbReference>
<evidence type="ECO:0000313" key="2">
    <source>
        <dbReference type="EMBL" id="MDM0045589.1"/>
    </source>
</evidence>
<accession>A0ABT7NCC1</accession>
<dbReference type="Pfam" id="PF12279">
    <property type="entry name" value="DUF3619"/>
    <property type="match status" value="1"/>
</dbReference>
<dbReference type="RefSeq" id="WP_286660713.1">
    <property type="nucleotide sequence ID" value="NZ_JASZYV010000003.1"/>
</dbReference>
<evidence type="ECO:0000313" key="3">
    <source>
        <dbReference type="Proteomes" id="UP001174908"/>
    </source>
</evidence>
<organism evidence="2 3">
    <name type="scientific">Variovorax dokdonensis</name>
    <dbReference type="NCBI Taxonomy" id="344883"/>
    <lineage>
        <taxon>Bacteria</taxon>
        <taxon>Pseudomonadati</taxon>
        <taxon>Pseudomonadota</taxon>
        <taxon>Betaproteobacteria</taxon>
        <taxon>Burkholderiales</taxon>
        <taxon>Comamonadaceae</taxon>
        <taxon>Variovorax</taxon>
    </lineage>
</organism>
<feature type="region of interest" description="Disordered" evidence="1">
    <location>
        <begin position="56"/>
        <end position="84"/>
    </location>
</feature>